<dbReference type="AlphaFoldDB" id="A0A934V1N7"/>
<keyword evidence="1" id="KW-0812">Transmembrane</keyword>
<comment type="caution">
    <text evidence="2">The sequence shown here is derived from an EMBL/GenBank/DDBJ whole genome shotgun (WGS) entry which is preliminary data.</text>
</comment>
<gene>
    <name evidence="2" type="ORF">CKO21_15420</name>
</gene>
<reference evidence="2" key="2">
    <citation type="journal article" date="2020" name="Microorganisms">
        <title>Osmotic Adaptation and Compatible Solute Biosynthesis of Phototrophic Bacteria as Revealed from Genome Analyses.</title>
        <authorList>
            <person name="Imhoff J.F."/>
            <person name="Rahn T."/>
            <person name="Kunzel S."/>
            <person name="Keller A."/>
            <person name="Neulinger S.C."/>
        </authorList>
    </citation>
    <scope>NUCLEOTIDE SEQUENCE</scope>
    <source>
        <strain evidence="2">DSM 9154</strain>
    </source>
</reference>
<feature type="transmembrane region" description="Helical" evidence="1">
    <location>
        <begin position="36"/>
        <end position="59"/>
    </location>
</feature>
<evidence type="ECO:0000313" key="3">
    <source>
        <dbReference type="Proteomes" id="UP000778970"/>
    </source>
</evidence>
<keyword evidence="3" id="KW-1185">Reference proteome</keyword>
<protein>
    <submittedName>
        <fullName evidence="2">Uncharacterized protein</fullName>
    </submittedName>
</protein>
<keyword evidence="1" id="KW-0472">Membrane</keyword>
<reference evidence="2" key="1">
    <citation type="submission" date="2017-08" db="EMBL/GenBank/DDBJ databases">
        <authorList>
            <person name="Imhoff J.F."/>
            <person name="Rahn T."/>
            <person name="Kuenzel S."/>
            <person name="Neulinger S.C."/>
        </authorList>
    </citation>
    <scope>NUCLEOTIDE SEQUENCE</scope>
    <source>
        <strain evidence="2">DSM 9154</strain>
    </source>
</reference>
<dbReference type="RefSeq" id="WP_027289617.1">
    <property type="nucleotide sequence ID" value="NZ_NRRE01000028.1"/>
</dbReference>
<keyword evidence="1" id="KW-1133">Transmembrane helix</keyword>
<dbReference type="Proteomes" id="UP000778970">
    <property type="component" value="Unassembled WGS sequence"/>
</dbReference>
<feature type="transmembrane region" description="Helical" evidence="1">
    <location>
        <begin position="12"/>
        <end position="30"/>
    </location>
</feature>
<proteinExistence type="predicted"/>
<organism evidence="2 3">
    <name type="scientific">Rhodovibrio salinarum</name>
    <dbReference type="NCBI Taxonomy" id="1087"/>
    <lineage>
        <taxon>Bacteria</taxon>
        <taxon>Pseudomonadati</taxon>
        <taxon>Pseudomonadota</taxon>
        <taxon>Alphaproteobacteria</taxon>
        <taxon>Rhodospirillales</taxon>
        <taxon>Rhodovibrionaceae</taxon>
        <taxon>Rhodovibrio</taxon>
    </lineage>
</organism>
<evidence type="ECO:0000313" key="2">
    <source>
        <dbReference type="EMBL" id="MBK1698636.1"/>
    </source>
</evidence>
<sequence>MRRLYTGNAHKLGIVLATPMLLIALLVLLFQEQGKLLLSLALLTLAGLLYGSVVLIQYVDKTLVERRHGRR</sequence>
<evidence type="ECO:0000256" key="1">
    <source>
        <dbReference type="SAM" id="Phobius"/>
    </source>
</evidence>
<dbReference type="EMBL" id="NRRE01000028">
    <property type="protein sequence ID" value="MBK1698636.1"/>
    <property type="molecule type" value="Genomic_DNA"/>
</dbReference>
<accession>A0A934V1N7</accession>
<name>A0A934V1N7_9PROT</name>